<reference evidence="2" key="1">
    <citation type="submission" date="2018-05" db="EMBL/GenBank/DDBJ databases">
        <authorList>
            <person name="Lanie J.A."/>
            <person name="Ng W.-L."/>
            <person name="Kazmierczak K.M."/>
            <person name="Andrzejewski T.M."/>
            <person name="Davidsen T.M."/>
            <person name="Wayne K.J."/>
            <person name="Tettelin H."/>
            <person name="Glass J.I."/>
            <person name="Rusch D."/>
            <person name="Podicherti R."/>
            <person name="Tsui H.-C.T."/>
            <person name="Winkler M.E."/>
        </authorList>
    </citation>
    <scope>NUCLEOTIDE SEQUENCE</scope>
</reference>
<dbReference type="AlphaFoldDB" id="A0A382NLL8"/>
<dbReference type="InterPro" id="IPR005079">
    <property type="entry name" value="Peptidase_C45_hydrolase"/>
</dbReference>
<gene>
    <name evidence="2" type="ORF">METZ01_LOCUS314957</name>
</gene>
<dbReference type="Pfam" id="PF03417">
    <property type="entry name" value="AAT"/>
    <property type="match status" value="1"/>
</dbReference>
<proteinExistence type="predicted"/>
<evidence type="ECO:0000313" key="2">
    <source>
        <dbReference type="EMBL" id="SVC62103.1"/>
    </source>
</evidence>
<evidence type="ECO:0000259" key="1">
    <source>
        <dbReference type="Pfam" id="PF03417"/>
    </source>
</evidence>
<dbReference type="InterPro" id="IPR047801">
    <property type="entry name" value="Peptidase_C45"/>
</dbReference>
<organism evidence="2">
    <name type="scientific">marine metagenome</name>
    <dbReference type="NCBI Taxonomy" id="408172"/>
    <lineage>
        <taxon>unclassified sequences</taxon>
        <taxon>metagenomes</taxon>
        <taxon>ecological metagenomes</taxon>
    </lineage>
</organism>
<feature type="non-terminal residue" evidence="2">
    <location>
        <position position="1"/>
    </location>
</feature>
<accession>A0A382NLL8</accession>
<dbReference type="NCBIfam" id="NF040521">
    <property type="entry name" value="C45_proenzyme"/>
    <property type="match status" value="1"/>
</dbReference>
<name>A0A382NLL8_9ZZZZ</name>
<dbReference type="EMBL" id="UINC01101358">
    <property type="protein sequence ID" value="SVC62103.1"/>
    <property type="molecule type" value="Genomic_DNA"/>
</dbReference>
<dbReference type="InterPro" id="IPR047794">
    <property type="entry name" value="C45_proenzyme-like"/>
</dbReference>
<dbReference type="PANTHER" id="PTHR34180">
    <property type="entry name" value="PEPTIDASE C45"/>
    <property type="match status" value="1"/>
</dbReference>
<feature type="domain" description="Peptidase C45 hydrolase" evidence="1">
    <location>
        <begin position="72"/>
        <end position="255"/>
    </location>
</feature>
<sequence length="326" mass="35497">DVMERVPRWAAAEPDLIEEAEGIAAGAGLELADVLALNTRGTFVQMGDEQRDIEPEGGCTSFAVLPEASRDGHMWTGQNWDYLKGIQESIVLVHITPEVGPRMLMMVEAGQLGRHGANENGVALHANGLTSRLRDYNGLPSTFWRRQILRESIFTKALAAATKTPRVGSTNLVVSHRDGIAVDLETRPHTTRWLHPEGGWLAHTNHFLSEIPPEIADTYEPDADSIVRYGRIEQLMNQYVARDGITFDDLATILKDHRFADVDGICTHARPNDAPEDAWESVASVITDLTTGVMAVSSGPPCKGSYVNIEIASGNVIGPAQSNTLA</sequence>
<dbReference type="Gene3D" id="3.60.60.10">
    <property type="entry name" value="Penicillin V Acylase, Chain A"/>
    <property type="match status" value="1"/>
</dbReference>
<dbReference type="PANTHER" id="PTHR34180:SF1">
    <property type="entry name" value="BETA-ALANYL-DOPAMINE_CARCININE HYDROLASE"/>
    <property type="match status" value="1"/>
</dbReference>
<protein>
    <recommendedName>
        <fullName evidence="1">Peptidase C45 hydrolase domain-containing protein</fullName>
    </recommendedName>
</protein>
<dbReference type="Gene3D" id="1.10.10.2120">
    <property type="match status" value="1"/>
</dbReference>